<dbReference type="EMBL" id="JARJCW010000013">
    <property type="protein sequence ID" value="KAJ7217989.1"/>
    <property type="molecule type" value="Genomic_DNA"/>
</dbReference>
<dbReference type="Proteomes" id="UP001219525">
    <property type="component" value="Unassembled WGS sequence"/>
</dbReference>
<evidence type="ECO:0000256" key="1">
    <source>
        <dbReference type="SAM" id="MobiDB-lite"/>
    </source>
</evidence>
<proteinExistence type="predicted"/>
<evidence type="ECO:0000313" key="2">
    <source>
        <dbReference type="EMBL" id="KAJ7217989.1"/>
    </source>
</evidence>
<feature type="compositionally biased region" description="Polar residues" evidence="1">
    <location>
        <begin position="191"/>
        <end position="205"/>
    </location>
</feature>
<feature type="region of interest" description="Disordered" evidence="1">
    <location>
        <begin position="184"/>
        <end position="209"/>
    </location>
</feature>
<sequence>MAVPLPSQILASITHEYWPYPGLAATRTCGDEWWLCYSQSRVLATREWILTTSESYTHMIWRDSENGTRWMGRTTKGSVGKRHGMVDGATMKDNERRADDGAVWHGKCMAEVQHVPSCRNPPQSNYLFWVSLMWRNRDANEEGLGGHTMGTGLIDMEPGWIGRKEKSLTTSKKGLQTAVRVVTGDTREGTSSRTVESISAPNHPNQGAPVKVFNWGRMVARA</sequence>
<dbReference type="AlphaFoldDB" id="A0AAD6VRQ6"/>
<keyword evidence="3" id="KW-1185">Reference proteome</keyword>
<evidence type="ECO:0000313" key="3">
    <source>
        <dbReference type="Proteomes" id="UP001219525"/>
    </source>
</evidence>
<gene>
    <name evidence="2" type="ORF">GGX14DRAFT_390698</name>
</gene>
<accession>A0AAD6VRQ6</accession>
<reference evidence="2" key="1">
    <citation type="submission" date="2023-03" db="EMBL/GenBank/DDBJ databases">
        <title>Massive genome expansion in bonnet fungi (Mycena s.s.) driven by repeated elements and novel gene families across ecological guilds.</title>
        <authorList>
            <consortium name="Lawrence Berkeley National Laboratory"/>
            <person name="Harder C.B."/>
            <person name="Miyauchi S."/>
            <person name="Viragh M."/>
            <person name="Kuo A."/>
            <person name="Thoen E."/>
            <person name="Andreopoulos B."/>
            <person name="Lu D."/>
            <person name="Skrede I."/>
            <person name="Drula E."/>
            <person name="Henrissat B."/>
            <person name="Morin E."/>
            <person name="Kohler A."/>
            <person name="Barry K."/>
            <person name="LaButti K."/>
            <person name="Morin E."/>
            <person name="Salamov A."/>
            <person name="Lipzen A."/>
            <person name="Mereny Z."/>
            <person name="Hegedus B."/>
            <person name="Baldrian P."/>
            <person name="Stursova M."/>
            <person name="Weitz H."/>
            <person name="Taylor A."/>
            <person name="Grigoriev I.V."/>
            <person name="Nagy L.G."/>
            <person name="Martin F."/>
            <person name="Kauserud H."/>
        </authorList>
    </citation>
    <scope>NUCLEOTIDE SEQUENCE</scope>
    <source>
        <strain evidence="2">9144</strain>
    </source>
</reference>
<comment type="caution">
    <text evidence="2">The sequence shown here is derived from an EMBL/GenBank/DDBJ whole genome shotgun (WGS) entry which is preliminary data.</text>
</comment>
<organism evidence="2 3">
    <name type="scientific">Mycena pura</name>
    <dbReference type="NCBI Taxonomy" id="153505"/>
    <lineage>
        <taxon>Eukaryota</taxon>
        <taxon>Fungi</taxon>
        <taxon>Dikarya</taxon>
        <taxon>Basidiomycota</taxon>
        <taxon>Agaricomycotina</taxon>
        <taxon>Agaricomycetes</taxon>
        <taxon>Agaricomycetidae</taxon>
        <taxon>Agaricales</taxon>
        <taxon>Marasmiineae</taxon>
        <taxon>Mycenaceae</taxon>
        <taxon>Mycena</taxon>
    </lineage>
</organism>
<name>A0AAD6VRQ6_9AGAR</name>
<protein>
    <submittedName>
        <fullName evidence="2">Uncharacterized protein</fullName>
    </submittedName>
</protein>